<evidence type="ECO:0000259" key="2">
    <source>
        <dbReference type="Pfam" id="PF20033"/>
    </source>
</evidence>
<gene>
    <name evidence="3" type="ORF">O9Z63_11660</name>
</gene>
<evidence type="ECO:0000256" key="1">
    <source>
        <dbReference type="SAM" id="SignalP"/>
    </source>
</evidence>
<evidence type="ECO:0000313" key="3">
    <source>
        <dbReference type="EMBL" id="WBO83036.1"/>
    </source>
</evidence>
<dbReference type="Proteomes" id="UP001211872">
    <property type="component" value="Chromosome"/>
</dbReference>
<proteinExistence type="predicted"/>
<organism evidence="3 4">
    <name type="scientific">Hymenobacter yonginensis</name>
    <dbReference type="NCBI Taxonomy" id="748197"/>
    <lineage>
        <taxon>Bacteria</taxon>
        <taxon>Pseudomonadati</taxon>
        <taxon>Bacteroidota</taxon>
        <taxon>Cytophagia</taxon>
        <taxon>Cytophagales</taxon>
        <taxon>Hymenobacteraceae</taxon>
        <taxon>Hymenobacter</taxon>
    </lineage>
</organism>
<reference evidence="3 4" key="1">
    <citation type="journal article" date="2011" name="Int. J. Syst. Evol. Microbiol.">
        <title>Hymenobacter yonginensis sp. nov., isolated from a mesotrophic artificial lake.</title>
        <authorList>
            <person name="Joung Y."/>
            <person name="Cho S.H."/>
            <person name="Kim H."/>
            <person name="Kim S.B."/>
            <person name="Joh K."/>
        </authorList>
    </citation>
    <scope>NUCLEOTIDE SEQUENCE [LARGE SCALE GENOMIC DNA]</scope>
    <source>
        <strain evidence="3 4">KCTC 22745</strain>
    </source>
</reference>
<feature type="chain" id="PRO_5046133492" evidence="1">
    <location>
        <begin position="21"/>
        <end position="174"/>
    </location>
</feature>
<evidence type="ECO:0000313" key="4">
    <source>
        <dbReference type="Proteomes" id="UP001211872"/>
    </source>
</evidence>
<feature type="signal peptide" evidence="1">
    <location>
        <begin position="1"/>
        <end position="20"/>
    </location>
</feature>
<feature type="domain" description="DUF6438" evidence="2">
    <location>
        <begin position="52"/>
        <end position="163"/>
    </location>
</feature>
<keyword evidence="4" id="KW-1185">Reference proteome</keyword>
<dbReference type="RefSeq" id="WP_270125398.1">
    <property type="nucleotide sequence ID" value="NZ_CP115396.1"/>
</dbReference>
<sequence>MRHFLTLLLAASLCGCAAQAQQAPKPAKKATAAKKPKKQKSKAAAPVAAAPAIIFSRTPCLGRCPHYTASIYPDGRVQYEGFQHAPLEGKREFKISVSTVNTILFQAREMNFAKLPATYSDGATDLPATSLSIRQAEGPATAVTIESGAPAELTNLLRYVEKQITDGLGVTADQ</sequence>
<dbReference type="InterPro" id="IPR045497">
    <property type="entry name" value="DUF6438"/>
</dbReference>
<protein>
    <submittedName>
        <fullName evidence="3">DUF6438 domain-containing protein</fullName>
    </submittedName>
</protein>
<accession>A0ABY7PJH3</accession>
<dbReference type="EMBL" id="CP115396">
    <property type="protein sequence ID" value="WBO83036.1"/>
    <property type="molecule type" value="Genomic_DNA"/>
</dbReference>
<dbReference type="PROSITE" id="PS51257">
    <property type="entry name" value="PROKAR_LIPOPROTEIN"/>
    <property type="match status" value="1"/>
</dbReference>
<dbReference type="Pfam" id="PF20033">
    <property type="entry name" value="DUF6438"/>
    <property type="match status" value="1"/>
</dbReference>
<name>A0ABY7PJH3_9BACT</name>
<keyword evidence="1" id="KW-0732">Signal</keyword>